<name>A0A0G2DUM5_PHACM</name>
<dbReference type="PANTHER" id="PTHR12419:SF7">
    <property type="entry name" value="OTU DOMAIN-CONTAINING PROTEIN 3"/>
    <property type="match status" value="1"/>
</dbReference>
<dbReference type="InterPro" id="IPR050704">
    <property type="entry name" value="Peptidase_C85-like"/>
</dbReference>
<proteinExistence type="predicted"/>
<reference evidence="3 4" key="2">
    <citation type="submission" date="2015-05" db="EMBL/GenBank/DDBJ databases">
        <authorList>
            <person name="Morales-Cruz A."/>
            <person name="Amrine K.C."/>
            <person name="Cantu D."/>
        </authorList>
    </citation>
    <scope>NUCLEOTIDE SEQUENCE [LARGE SCALE GENOMIC DNA]</scope>
    <source>
        <strain evidence="3">UCRPC4</strain>
    </source>
</reference>
<dbReference type="OrthoDB" id="409956at2759"/>
<organism evidence="3 4">
    <name type="scientific">Phaeomoniella chlamydospora</name>
    <name type="common">Phaeoacremonium chlamydosporum</name>
    <dbReference type="NCBI Taxonomy" id="158046"/>
    <lineage>
        <taxon>Eukaryota</taxon>
        <taxon>Fungi</taxon>
        <taxon>Dikarya</taxon>
        <taxon>Ascomycota</taxon>
        <taxon>Pezizomycotina</taxon>
        <taxon>Eurotiomycetes</taxon>
        <taxon>Chaetothyriomycetidae</taxon>
        <taxon>Phaeomoniellales</taxon>
        <taxon>Phaeomoniellaceae</taxon>
        <taxon>Phaeomoniella</taxon>
    </lineage>
</organism>
<gene>
    <name evidence="3" type="ORF">UCRPC4_g06794</name>
</gene>
<feature type="region of interest" description="Disordered" evidence="1">
    <location>
        <begin position="165"/>
        <end position="199"/>
    </location>
</feature>
<evidence type="ECO:0000313" key="4">
    <source>
        <dbReference type="Proteomes" id="UP000053317"/>
    </source>
</evidence>
<dbReference type="EMBL" id="LCWF01000231">
    <property type="protein sequence ID" value="KKY14339.1"/>
    <property type="molecule type" value="Genomic_DNA"/>
</dbReference>
<reference evidence="3 4" key="1">
    <citation type="submission" date="2015-05" db="EMBL/GenBank/DDBJ databases">
        <title>Distinctive expansion of gene families associated with plant cell wall degradation and secondary metabolism in the genomes of grapevine trunk pathogens.</title>
        <authorList>
            <person name="Lawrence D.P."/>
            <person name="Travadon R."/>
            <person name="Rolshausen P.E."/>
            <person name="Baumgartner K."/>
        </authorList>
    </citation>
    <scope>NUCLEOTIDE SEQUENCE [LARGE SCALE GENOMIC DNA]</scope>
    <source>
        <strain evidence="3">UCRPC4</strain>
    </source>
</reference>
<dbReference type="InterPro" id="IPR003323">
    <property type="entry name" value="OTU_dom"/>
</dbReference>
<evidence type="ECO:0000259" key="2">
    <source>
        <dbReference type="PROSITE" id="PS50802"/>
    </source>
</evidence>
<dbReference type="Gene3D" id="3.90.70.80">
    <property type="match status" value="1"/>
</dbReference>
<feature type="compositionally biased region" description="Low complexity" evidence="1">
    <location>
        <begin position="173"/>
        <end position="189"/>
    </location>
</feature>
<dbReference type="GO" id="GO:0016579">
    <property type="term" value="P:protein deubiquitination"/>
    <property type="evidence" value="ECO:0007669"/>
    <property type="project" value="TreeGrafter"/>
</dbReference>
<sequence length="383" mass="43345">MHIFTVPNLGRGHCLFASLADQVYGSHDRHPEMRQDIVQYIRKHPEDFFEWIDVQEELEIGTGKRSTRKKKIKDGEEPEEEDKDIQDHFTALNNRLERMEGREWGDEIEIAAFCQAFDYDVVLFTPTGLRVLTNPKHDLRLERRRIHIAYGGEERYPHYESIRKFEHSHQDTDSQSTESTSRESSQATEPSSTKSIEEINCGVVDKLTVPSSDPSHYSPKDVKVIDVFDLSQQVLSRRDIKSLLEDAASRANITLAELIKRDKERGRSSRSSSHDTASSGKRSRQADDDDDESPVRKIGGRRRSQRIKKKINIKLRLGPDPNAPPGRPPDGSLKISGSTPDHRSPLSQSQSTDDVAIDDQSRTAATSCTPHEAKSPITVDARA</sequence>
<feature type="domain" description="OTU" evidence="2">
    <location>
        <begin position="3"/>
        <end position="165"/>
    </location>
</feature>
<feature type="region of interest" description="Disordered" evidence="1">
    <location>
        <begin position="63"/>
        <end position="84"/>
    </location>
</feature>
<feature type="region of interest" description="Disordered" evidence="1">
    <location>
        <begin position="262"/>
        <end position="383"/>
    </location>
</feature>
<dbReference type="GO" id="GO:0004843">
    <property type="term" value="F:cysteine-type deubiquitinase activity"/>
    <property type="evidence" value="ECO:0007669"/>
    <property type="project" value="TreeGrafter"/>
</dbReference>
<feature type="compositionally biased region" description="Basic residues" evidence="1">
    <location>
        <begin position="298"/>
        <end position="313"/>
    </location>
</feature>
<accession>A0A0G2DUM5</accession>
<dbReference type="PROSITE" id="PS50802">
    <property type="entry name" value="OTU"/>
    <property type="match status" value="1"/>
</dbReference>
<dbReference type="Proteomes" id="UP000053317">
    <property type="component" value="Unassembled WGS sequence"/>
</dbReference>
<dbReference type="CDD" id="cd22756">
    <property type="entry name" value="OTU_OTUD3-like"/>
    <property type="match status" value="1"/>
</dbReference>
<protein>
    <submittedName>
        <fullName evidence="3">Putative extracellular otu-like cysteine</fullName>
    </submittedName>
</protein>
<keyword evidence="4" id="KW-1185">Reference proteome</keyword>
<evidence type="ECO:0000256" key="1">
    <source>
        <dbReference type="SAM" id="MobiDB-lite"/>
    </source>
</evidence>
<dbReference type="Pfam" id="PF02338">
    <property type="entry name" value="OTU"/>
    <property type="match status" value="1"/>
</dbReference>
<comment type="caution">
    <text evidence="3">The sequence shown here is derived from an EMBL/GenBank/DDBJ whole genome shotgun (WGS) entry which is preliminary data.</text>
</comment>
<evidence type="ECO:0000313" key="3">
    <source>
        <dbReference type="EMBL" id="KKY14339.1"/>
    </source>
</evidence>
<feature type="compositionally biased region" description="Low complexity" evidence="1">
    <location>
        <begin position="269"/>
        <end position="279"/>
    </location>
</feature>
<dbReference type="PANTHER" id="PTHR12419">
    <property type="entry name" value="OTU DOMAIN CONTAINING PROTEIN"/>
    <property type="match status" value="1"/>
</dbReference>
<feature type="compositionally biased region" description="Polar residues" evidence="1">
    <location>
        <begin position="335"/>
        <end position="353"/>
    </location>
</feature>
<dbReference type="AlphaFoldDB" id="A0A0G2DUM5"/>